<evidence type="ECO:0000256" key="8">
    <source>
        <dbReference type="ARBA" id="ARBA00025268"/>
    </source>
</evidence>
<comment type="function">
    <text evidence="8">Assembly factor required for Rieske Fe-S protein RIP1 incorporation into the cytochrome b-c1 (CIII) complex. Functions as a chaperone, binding to this subunit within the mitochondrial matrix and stabilizing it prior to its translocation and insertion into the late CIII dimeric intermediate within the mitochondrial inner membrane. Modulates the mitochondrial matrix zinc pool.</text>
</comment>
<keyword evidence="11" id="KW-1185">Reference proteome</keyword>
<dbReference type="InterPro" id="IPR045298">
    <property type="entry name" value="Complex1_LYR_LYRM7"/>
</dbReference>
<dbReference type="RefSeq" id="XP_060120163.1">
    <property type="nucleotide sequence ID" value="XM_060264180.1"/>
</dbReference>
<evidence type="ECO:0000313" key="11">
    <source>
        <dbReference type="Proteomes" id="UP001217754"/>
    </source>
</evidence>
<accession>A0AAF0EUN7</accession>
<comment type="similarity">
    <text evidence="2">Belongs to the complex I LYR family. MZM1 subfamily.</text>
</comment>
<evidence type="ECO:0000256" key="3">
    <source>
        <dbReference type="ARBA" id="ARBA00011589"/>
    </source>
</evidence>
<keyword evidence="6" id="KW-0496">Mitochondrion</keyword>
<keyword evidence="7" id="KW-0143">Chaperone</keyword>
<dbReference type="Proteomes" id="UP001217754">
    <property type="component" value="Chromosome 1"/>
</dbReference>
<evidence type="ECO:0000256" key="4">
    <source>
        <dbReference type="ARBA" id="ARBA00015108"/>
    </source>
</evidence>
<organism evidence="10 11">
    <name type="scientific">Malassezia japonica</name>
    <dbReference type="NCBI Taxonomy" id="223818"/>
    <lineage>
        <taxon>Eukaryota</taxon>
        <taxon>Fungi</taxon>
        <taxon>Dikarya</taxon>
        <taxon>Basidiomycota</taxon>
        <taxon>Ustilaginomycotina</taxon>
        <taxon>Malasseziomycetes</taxon>
        <taxon>Malasseziales</taxon>
        <taxon>Malasseziaceae</taxon>
        <taxon>Malassezia</taxon>
    </lineage>
</organism>
<dbReference type="PANTHER" id="PTHR46749">
    <property type="entry name" value="COMPLEX III ASSEMBLY FACTOR LYRM7"/>
    <property type="match status" value="1"/>
</dbReference>
<dbReference type="PANTHER" id="PTHR46749:SF1">
    <property type="entry name" value="COMPLEX III ASSEMBLY FACTOR LYRM7"/>
    <property type="match status" value="1"/>
</dbReference>
<evidence type="ECO:0000256" key="7">
    <source>
        <dbReference type="ARBA" id="ARBA00023186"/>
    </source>
</evidence>
<dbReference type="EMBL" id="CP119958">
    <property type="protein sequence ID" value="WFD37266.1"/>
    <property type="molecule type" value="Genomic_DNA"/>
</dbReference>
<evidence type="ECO:0000256" key="2">
    <source>
        <dbReference type="ARBA" id="ARBA00009949"/>
    </source>
</evidence>
<dbReference type="GO" id="GO:0034551">
    <property type="term" value="P:mitochondrial respiratory chain complex III assembly"/>
    <property type="evidence" value="ECO:0007669"/>
    <property type="project" value="InterPro"/>
</dbReference>
<dbReference type="AlphaFoldDB" id="A0AAF0EUN7"/>
<evidence type="ECO:0000256" key="6">
    <source>
        <dbReference type="ARBA" id="ARBA00023128"/>
    </source>
</evidence>
<evidence type="ECO:0000256" key="5">
    <source>
        <dbReference type="ARBA" id="ARBA00022946"/>
    </source>
</evidence>
<dbReference type="CDD" id="cd20267">
    <property type="entry name" value="Complex1_LYR_LYRM7"/>
    <property type="match status" value="1"/>
</dbReference>
<dbReference type="GO" id="GO:0005759">
    <property type="term" value="C:mitochondrial matrix"/>
    <property type="evidence" value="ECO:0007669"/>
    <property type="project" value="UniProtKB-SubCell"/>
</dbReference>
<name>A0AAF0EUN7_9BASI</name>
<gene>
    <name evidence="10" type="ORF">MJAP1_000210</name>
</gene>
<protein>
    <recommendedName>
        <fullName evidence="4">Mitochondrial zinc maintenance protein 1, mitochondrial</fullName>
    </recommendedName>
</protein>
<dbReference type="InterPro" id="IPR050435">
    <property type="entry name" value="MZM1/LYRM7"/>
</dbReference>
<dbReference type="GeneID" id="85223859"/>
<comment type="subunit">
    <text evidence="3">Interacts with RIP1.</text>
</comment>
<comment type="subcellular location">
    <subcellularLocation>
        <location evidence="1">Mitochondrion matrix</location>
    </subcellularLocation>
</comment>
<dbReference type="GO" id="GO:0044183">
    <property type="term" value="F:protein folding chaperone"/>
    <property type="evidence" value="ECO:0007669"/>
    <property type="project" value="TreeGrafter"/>
</dbReference>
<keyword evidence="5" id="KW-0809">Transit peptide</keyword>
<sequence>MSAFSAAQQQRATALYRSLLRTTRALFAGDAHATQAAYDETRRKFLEARTERDAQKIDEGLEMGEQIVYLLKHNVVQGVDEDQSQRYKLRFTKDTELGSNDSIKVRPAPSLAEIKKSRGSRTSCAGLHTAARPQVRAYSTRARDEKLPRPVPQFPQRVLLADGSSIQLTTTSPRHLTRLTRDYTNHPLWNPTMGHRTDADTEDDTGRLGRFRRRFAEEAAQAQQSISFDEGDLDWMSGGREAREGTPMVTKKAKGKGRK</sequence>
<evidence type="ECO:0000256" key="1">
    <source>
        <dbReference type="ARBA" id="ARBA00004305"/>
    </source>
</evidence>
<evidence type="ECO:0000313" key="10">
    <source>
        <dbReference type="EMBL" id="WFD37266.1"/>
    </source>
</evidence>
<reference evidence="10" key="1">
    <citation type="submission" date="2023-03" db="EMBL/GenBank/DDBJ databases">
        <title>Mating type loci evolution in Malassezia.</title>
        <authorList>
            <person name="Coelho M.A."/>
        </authorList>
    </citation>
    <scope>NUCLEOTIDE SEQUENCE</scope>
    <source>
        <strain evidence="10">CBS 9431</strain>
    </source>
</reference>
<dbReference type="Gene3D" id="6.20.130.10">
    <property type="match status" value="1"/>
</dbReference>
<evidence type="ECO:0000256" key="9">
    <source>
        <dbReference type="SAM" id="MobiDB-lite"/>
    </source>
</evidence>
<feature type="region of interest" description="Disordered" evidence="9">
    <location>
        <begin position="229"/>
        <end position="259"/>
    </location>
</feature>
<proteinExistence type="inferred from homology"/>